<protein>
    <submittedName>
        <fullName evidence="3">Extensin-like protein</fullName>
    </submittedName>
</protein>
<keyword evidence="4" id="KW-1185">Reference proteome</keyword>
<keyword evidence="2" id="KW-1133">Transmembrane helix</keyword>
<reference evidence="4" key="1">
    <citation type="submission" date="2017-06" db="EMBL/GenBank/DDBJ databases">
        <title>Genome analysis of Fimbriiglobus ruber SP5, the first member of the order Planctomycetales with confirmed chitinolytic capability.</title>
        <authorList>
            <person name="Ravin N.V."/>
            <person name="Rakitin A.L."/>
            <person name="Ivanova A.A."/>
            <person name="Beletsky A.V."/>
            <person name="Kulichevskaya I.S."/>
            <person name="Mardanov A.V."/>
            <person name="Dedysh S.N."/>
        </authorList>
    </citation>
    <scope>NUCLEOTIDE SEQUENCE [LARGE SCALE GENOMIC DNA]</scope>
    <source>
        <strain evidence="4">SP5</strain>
    </source>
</reference>
<gene>
    <name evidence="3" type="ORF">FRUB_00524</name>
</gene>
<evidence type="ECO:0000313" key="3">
    <source>
        <dbReference type="EMBL" id="OWK46825.1"/>
    </source>
</evidence>
<evidence type="ECO:0000313" key="4">
    <source>
        <dbReference type="Proteomes" id="UP000214646"/>
    </source>
</evidence>
<keyword evidence="2" id="KW-0812">Transmembrane</keyword>
<evidence type="ECO:0000256" key="2">
    <source>
        <dbReference type="SAM" id="Phobius"/>
    </source>
</evidence>
<organism evidence="3 4">
    <name type="scientific">Fimbriiglobus ruber</name>
    <dbReference type="NCBI Taxonomy" id="1908690"/>
    <lineage>
        <taxon>Bacteria</taxon>
        <taxon>Pseudomonadati</taxon>
        <taxon>Planctomycetota</taxon>
        <taxon>Planctomycetia</taxon>
        <taxon>Gemmatales</taxon>
        <taxon>Gemmataceae</taxon>
        <taxon>Fimbriiglobus</taxon>
    </lineage>
</organism>
<accession>A0A225EEP5</accession>
<dbReference type="Proteomes" id="UP000214646">
    <property type="component" value="Unassembled WGS sequence"/>
</dbReference>
<feature type="compositionally biased region" description="Pro residues" evidence="1">
    <location>
        <begin position="300"/>
        <end position="335"/>
    </location>
</feature>
<keyword evidence="2" id="KW-0472">Membrane</keyword>
<feature type="transmembrane region" description="Helical" evidence="2">
    <location>
        <begin position="33"/>
        <end position="53"/>
    </location>
</feature>
<name>A0A225EEP5_9BACT</name>
<feature type="compositionally biased region" description="Pro residues" evidence="1">
    <location>
        <begin position="269"/>
        <end position="279"/>
    </location>
</feature>
<dbReference type="AlphaFoldDB" id="A0A225EEP5"/>
<proteinExistence type="predicted"/>
<evidence type="ECO:0000256" key="1">
    <source>
        <dbReference type="SAM" id="MobiDB-lite"/>
    </source>
</evidence>
<sequence length="344" mass="36085">MKAEHRKELETNSLAEGVSTFVDRAKTGKLWDYRAIALVLALVAIGGVWWYAIRASRKANSMMWSSFEEVKNPSDLKAFADAHKDTVAAKLARVEYARTLLGADGLGRLASQKTEDRTKGVENIEAAREEFLKLADEFKKDTTLQATCLTSAAEAELALVGYPKGATLETSEPRGSVDKAAELYRKTAKIVGEKTTLGENFLRRATELEEKKKAVVEAESALTKLLPEKTNPRDTTPAPKAPEGLFPSPKLPDVVNPADSPKAPAGPVTVPPVPTPPATPAAAPGTPVPAPTPAGSTAPPATPAPAPKSPATPPAAAAPPTPATPAPPPPAPAAPPKDKDSGKK</sequence>
<dbReference type="RefSeq" id="WP_088252004.1">
    <property type="nucleotide sequence ID" value="NZ_NIDE01000001.1"/>
</dbReference>
<feature type="region of interest" description="Disordered" evidence="1">
    <location>
        <begin position="223"/>
        <end position="344"/>
    </location>
</feature>
<dbReference type="EMBL" id="NIDE01000001">
    <property type="protein sequence ID" value="OWK46825.1"/>
    <property type="molecule type" value="Genomic_DNA"/>
</dbReference>
<comment type="caution">
    <text evidence="3">The sequence shown here is derived from an EMBL/GenBank/DDBJ whole genome shotgun (WGS) entry which is preliminary data.</text>
</comment>